<dbReference type="Pfam" id="PF22692">
    <property type="entry name" value="LlgE_F_G_D1"/>
    <property type="match status" value="1"/>
</dbReference>
<dbReference type="PANTHER" id="PTHR30435:SF18">
    <property type="entry name" value="FLAGELLAR BASAL-BODY ROD PROTEIN FLGF"/>
    <property type="match status" value="1"/>
</dbReference>
<evidence type="ECO:0000256" key="1">
    <source>
        <dbReference type="ARBA" id="ARBA00004117"/>
    </source>
</evidence>
<keyword evidence="10" id="KW-0969">Cilium</keyword>
<sequence length="247" mass="26215">MDKMVHTSLRSMQGIMNRQTAIANNMANANTTGFRSEIVSAQALYLNGDTLDSRATVKEYVLDADMNPGSVNSTGRPLDIAIQGDAMLAVQAPNGEEAYTRRGDLQLTESGLVTTGDGFPVLSRSGPLILPAADEIRIADDGGVWVVPPGGDPMQPQQAGQLKIASPQGSEIVKHTDTLFHVRGGGILPDDPNGRLITGALEGSNVNMTQALVDMIETSRAWEAQVKLLTTAQELDESGASVMRMPT</sequence>
<dbReference type="InterPro" id="IPR020013">
    <property type="entry name" value="Flagellar_FlgE/F/G"/>
</dbReference>
<protein>
    <recommendedName>
        <fullName evidence="5 6">Flagellar basal-body rod protein FlgF</fullName>
    </recommendedName>
</protein>
<keyword evidence="10" id="KW-0282">Flagellum</keyword>
<evidence type="ECO:0000256" key="4">
    <source>
        <dbReference type="ARBA" id="ARBA00038560"/>
    </source>
</evidence>
<dbReference type="NCBIfam" id="NF009280">
    <property type="entry name" value="PRK12640.1"/>
    <property type="match status" value="1"/>
</dbReference>
<dbReference type="EMBL" id="CP136594">
    <property type="protein sequence ID" value="WOE74748.1"/>
    <property type="molecule type" value="Genomic_DNA"/>
</dbReference>
<feature type="domain" description="Flagellar hook protein FlgE/F/G-like D1" evidence="9">
    <location>
        <begin position="81"/>
        <end position="145"/>
    </location>
</feature>
<comment type="subcellular location">
    <subcellularLocation>
        <location evidence="1 6">Bacterial flagellum basal body</location>
    </subcellularLocation>
</comment>
<evidence type="ECO:0000256" key="3">
    <source>
        <dbReference type="ARBA" id="ARBA00023143"/>
    </source>
</evidence>
<dbReference type="GO" id="GO:0071978">
    <property type="term" value="P:bacterial-type flagellum-dependent swarming motility"/>
    <property type="evidence" value="ECO:0007669"/>
    <property type="project" value="TreeGrafter"/>
</dbReference>
<feature type="domain" description="Flagellar basal-body/hook protein C-terminal" evidence="8">
    <location>
        <begin position="198"/>
        <end position="240"/>
    </location>
</feature>
<dbReference type="InterPro" id="IPR001444">
    <property type="entry name" value="Flag_bb_rod_N"/>
</dbReference>
<evidence type="ECO:0000256" key="5">
    <source>
        <dbReference type="ARBA" id="ARBA00040228"/>
    </source>
</evidence>
<dbReference type="RefSeq" id="WP_317081052.1">
    <property type="nucleotide sequence ID" value="NZ_CP136594.1"/>
</dbReference>
<evidence type="ECO:0000259" key="7">
    <source>
        <dbReference type="Pfam" id="PF00460"/>
    </source>
</evidence>
<gene>
    <name evidence="10" type="primary">flgF</name>
    <name evidence="10" type="ORF">RB602_12990</name>
</gene>
<evidence type="ECO:0000313" key="10">
    <source>
        <dbReference type="EMBL" id="WOE74748.1"/>
    </source>
</evidence>
<dbReference type="AlphaFoldDB" id="A0AA97I0W5"/>
<proteinExistence type="inferred from homology"/>
<evidence type="ECO:0000259" key="8">
    <source>
        <dbReference type="Pfam" id="PF06429"/>
    </source>
</evidence>
<evidence type="ECO:0000256" key="6">
    <source>
        <dbReference type="RuleBase" id="RU362116"/>
    </source>
</evidence>
<keyword evidence="3 6" id="KW-0975">Bacterial flagellum</keyword>
<dbReference type="InterPro" id="IPR010930">
    <property type="entry name" value="Flg_bb/hook_C_dom"/>
</dbReference>
<dbReference type="Pfam" id="PF00460">
    <property type="entry name" value="Flg_bb_rod"/>
    <property type="match status" value="1"/>
</dbReference>
<name>A0AA97I0W5_9SPHN</name>
<evidence type="ECO:0000259" key="9">
    <source>
        <dbReference type="Pfam" id="PF22692"/>
    </source>
</evidence>
<evidence type="ECO:0000256" key="2">
    <source>
        <dbReference type="ARBA" id="ARBA00009677"/>
    </source>
</evidence>
<dbReference type="GO" id="GO:0030694">
    <property type="term" value="C:bacterial-type flagellum basal body, rod"/>
    <property type="evidence" value="ECO:0007669"/>
    <property type="project" value="UniProtKB-UniRule"/>
</dbReference>
<dbReference type="InterPro" id="IPR037925">
    <property type="entry name" value="FlgE/F/G-like"/>
</dbReference>
<dbReference type="KEGG" id="acoa:RB602_12990"/>
<reference evidence="10 11" key="1">
    <citation type="submission" date="2023-10" db="EMBL/GenBank/DDBJ databases">
        <title>Complete genome sequence of a Sphingomonadaceae bacterium.</title>
        <authorList>
            <person name="Yan C."/>
        </authorList>
    </citation>
    <scope>NUCLEOTIDE SEQUENCE [LARGE SCALE GENOMIC DNA]</scope>
    <source>
        <strain evidence="10 11">SCSIO 66989</strain>
    </source>
</reference>
<dbReference type="SUPFAM" id="SSF117143">
    <property type="entry name" value="Flagellar hook protein flgE"/>
    <property type="match status" value="1"/>
</dbReference>
<dbReference type="InterPro" id="IPR053967">
    <property type="entry name" value="LlgE_F_G-like_D1"/>
</dbReference>
<evidence type="ECO:0000313" key="11">
    <source>
        <dbReference type="Proteomes" id="UP001302429"/>
    </source>
</evidence>
<keyword evidence="11" id="KW-1185">Reference proteome</keyword>
<dbReference type="Pfam" id="PF06429">
    <property type="entry name" value="Flg_bbr_C"/>
    <property type="match status" value="1"/>
</dbReference>
<feature type="domain" description="Flagellar basal body rod protein N-terminal" evidence="7">
    <location>
        <begin position="17"/>
        <end position="35"/>
    </location>
</feature>
<accession>A0AA97I0W5</accession>
<comment type="subunit">
    <text evidence="4 6">The basal body constitutes a major portion of the flagellar organelle and consists of five rings (E,L,P,S, and M) mounted on a central rod. The rod consists of about 26 subunits of FlgG in the distal portion, and FlgB, FlgC and FlgF are thought to build up the proximal portion of the rod with about 6 subunits each.</text>
</comment>
<dbReference type="PANTHER" id="PTHR30435">
    <property type="entry name" value="FLAGELLAR PROTEIN"/>
    <property type="match status" value="1"/>
</dbReference>
<organism evidence="10 11">
    <name type="scientific">Alterisphingorhabdus coralli</name>
    <dbReference type="NCBI Taxonomy" id="3071408"/>
    <lineage>
        <taxon>Bacteria</taxon>
        <taxon>Pseudomonadati</taxon>
        <taxon>Pseudomonadota</taxon>
        <taxon>Alphaproteobacteria</taxon>
        <taxon>Sphingomonadales</taxon>
        <taxon>Sphingomonadaceae</taxon>
        <taxon>Alterisphingorhabdus (ex Yan et al. 2024)</taxon>
    </lineage>
</organism>
<comment type="similarity">
    <text evidence="2 6">Belongs to the flagella basal body rod proteins family.</text>
</comment>
<keyword evidence="10" id="KW-0966">Cell projection</keyword>
<dbReference type="NCBIfam" id="TIGR03506">
    <property type="entry name" value="FlgEFG_subfam"/>
    <property type="match status" value="1"/>
</dbReference>
<dbReference type="Proteomes" id="UP001302429">
    <property type="component" value="Chromosome"/>
</dbReference>